<evidence type="ECO:0000256" key="1">
    <source>
        <dbReference type="SAM" id="Phobius"/>
    </source>
</evidence>
<gene>
    <name evidence="2" type="ORF">D5281_14990</name>
</gene>
<dbReference type="OrthoDB" id="9806713at2"/>
<dbReference type="EMBL" id="QZDT01000025">
    <property type="protein sequence ID" value="NBJ93865.1"/>
    <property type="molecule type" value="Genomic_DNA"/>
</dbReference>
<accession>A0A9X5GTJ8</accession>
<dbReference type="RefSeq" id="WP_160560921.1">
    <property type="nucleotide sequence ID" value="NZ_QZDT01000025.1"/>
</dbReference>
<keyword evidence="3" id="KW-1185">Reference proteome</keyword>
<name>A0A9X5GTJ8_9FIRM</name>
<dbReference type="Proteomes" id="UP001154420">
    <property type="component" value="Unassembled WGS sequence"/>
</dbReference>
<keyword evidence="1" id="KW-0472">Membrane</keyword>
<dbReference type="AlphaFoldDB" id="A0A9X5GTJ8"/>
<reference evidence="2" key="1">
    <citation type="submission" date="2018-09" db="EMBL/GenBank/DDBJ databases">
        <title>Murine metabolic-syndrome-specific gut microbial biobank.</title>
        <authorList>
            <person name="Liu C."/>
        </authorList>
    </citation>
    <scope>NUCLEOTIDE SEQUENCE</scope>
    <source>
        <strain evidence="2">D42-62</strain>
    </source>
</reference>
<sequence>MEHKDLIKAMEQIHIQDKMQEDIINNLRRPRKRNSFKKAGTLAAALLLTVVIIGIPTQAAIQYFVRQRMEDMPKEEVESLAEMLDTQEVQADSFSRDYSENEKERMGQLYRDYQNGTFPEGEILRLDSQEQVEENMFCYVEETSCFYFPDRELTDEELLEVIDFNYKRDYALTQNPETKAIIEQREQEQKEQEALLRAEGGISQQQAIEIAEQWMDTLYGVPIDGMEQNAYLGDSGEGTGRYCVNYSVRSQCYYYFFVSALDGSLVEVDSSYAADLDKEGVEEAKATKQIEENYRGAEGILEKLGIHDTYKEIYCYYVVEDGKVRRNNLAYYFIKDDESGYRIDFSCEGNYFRSYRETTLAEYKMKMDPEYIAERIEGAQARTVSLHE</sequence>
<keyword evidence="1" id="KW-1133">Transmembrane helix</keyword>
<evidence type="ECO:0000313" key="2">
    <source>
        <dbReference type="EMBL" id="NBJ93865.1"/>
    </source>
</evidence>
<keyword evidence="1" id="KW-0812">Transmembrane</keyword>
<evidence type="ECO:0000313" key="3">
    <source>
        <dbReference type="Proteomes" id="UP001154420"/>
    </source>
</evidence>
<organism evidence="2 3">
    <name type="scientific">Parablautia muri</name>
    <dbReference type="NCBI Taxonomy" id="2320879"/>
    <lineage>
        <taxon>Bacteria</taxon>
        <taxon>Bacillati</taxon>
        <taxon>Bacillota</taxon>
        <taxon>Clostridia</taxon>
        <taxon>Lachnospirales</taxon>
        <taxon>Lachnospiraceae</taxon>
        <taxon>Parablautia</taxon>
    </lineage>
</organism>
<feature type="transmembrane region" description="Helical" evidence="1">
    <location>
        <begin position="39"/>
        <end position="65"/>
    </location>
</feature>
<protein>
    <submittedName>
        <fullName evidence="2">Uncharacterized protein</fullName>
    </submittedName>
</protein>
<proteinExistence type="predicted"/>
<comment type="caution">
    <text evidence="2">The sequence shown here is derived from an EMBL/GenBank/DDBJ whole genome shotgun (WGS) entry which is preliminary data.</text>
</comment>